<feature type="compositionally biased region" description="Polar residues" evidence="1">
    <location>
        <begin position="151"/>
        <end position="209"/>
    </location>
</feature>
<feature type="compositionally biased region" description="Basic and acidic residues" evidence="1">
    <location>
        <begin position="1"/>
        <end position="11"/>
    </location>
</feature>
<name>A0A3S5ADA3_9PLAT</name>
<protein>
    <submittedName>
        <fullName evidence="2">Uncharacterized protein</fullName>
    </submittedName>
</protein>
<feature type="region of interest" description="Disordered" evidence="1">
    <location>
        <begin position="288"/>
        <end position="311"/>
    </location>
</feature>
<feature type="region of interest" description="Disordered" evidence="1">
    <location>
        <begin position="1"/>
        <end position="216"/>
    </location>
</feature>
<feature type="compositionally biased region" description="Polar residues" evidence="1">
    <location>
        <begin position="302"/>
        <end position="311"/>
    </location>
</feature>
<sequence>MRPILRTRDFEESSGDDNTRIGAFPFMSVLPNRPASGKSVKPAVNRRRIKTTTLEFEDYVEEDDEERVEGDEDEADEYDGGEEEEDNDDESRQAGRRGDSKGDTESHLPSESLAGLENCPGSIGTLWTAQQSPTPPRPQKQMPGKRRDQQQQKLSPASWSQESAHNQNMTGGRNQTHLSSSTVATGGHSQAHLSPSTVVESGSPRSPISATGPVPLVSIGSTSPGWLSATDQANCRSPLVTPAMLTGLKTTASTLISAIISPIEDSKAGSPNEARRGVQNTIVSEPTHLAEPLPPSMHSRQKGVSCTQPSSGRKIQMVATQVVPGNSTSSLVMATEALGRSQEEIVHLPPDGLIESSVCSTISGETQPAEAIDGLTRFQLKQALVHLLEVTIVS</sequence>
<dbReference type="AlphaFoldDB" id="A0A3S5ADA3"/>
<organism evidence="2 3">
    <name type="scientific">Protopolystoma xenopodis</name>
    <dbReference type="NCBI Taxonomy" id="117903"/>
    <lineage>
        <taxon>Eukaryota</taxon>
        <taxon>Metazoa</taxon>
        <taxon>Spiralia</taxon>
        <taxon>Lophotrochozoa</taxon>
        <taxon>Platyhelminthes</taxon>
        <taxon>Monogenea</taxon>
        <taxon>Polyopisthocotylea</taxon>
        <taxon>Polystomatidea</taxon>
        <taxon>Polystomatidae</taxon>
        <taxon>Protopolystoma</taxon>
    </lineage>
</organism>
<comment type="caution">
    <text evidence="2">The sequence shown here is derived from an EMBL/GenBank/DDBJ whole genome shotgun (WGS) entry which is preliminary data.</text>
</comment>
<dbReference type="Proteomes" id="UP000784294">
    <property type="component" value="Unassembled WGS sequence"/>
</dbReference>
<feature type="compositionally biased region" description="Acidic residues" evidence="1">
    <location>
        <begin position="55"/>
        <end position="89"/>
    </location>
</feature>
<keyword evidence="3" id="KW-1185">Reference proteome</keyword>
<gene>
    <name evidence="2" type="ORF">PXEA_LOCUS6940</name>
</gene>
<evidence type="ECO:0000256" key="1">
    <source>
        <dbReference type="SAM" id="MobiDB-lite"/>
    </source>
</evidence>
<reference evidence="2" key="1">
    <citation type="submission" date="2018-11" db="EMBL/GenBank/DDBJ databases">
        <authorList>
            <consortium name="Pathogen Informatics"/>
        </authorList>
    </citation>
    <scope>NUCLEOTIDE SEQUENCE</scope>
</reference>
<evidence type="ECO:0000313" key="3">
    <source>
        <dbReference type="Proteomes" id="UP000784294"/>
    </source>
</evidence>
<feature type="compositionally biased region" description="Basic and acidic residues" evidence="1">
    <location>
        <begin position="90"/>
        <end position="108"/>
    </location>
</feature>
<dbReference type="EMBL" id="CAAALY010017980">
    <property type="protein sequence ID" value="VEL13500.1"/>
    <property type="molecule type" value="Genomic_DNA"/>
</dbReference>
<evidence type="ECO:0000313" key="2">
    <source>
        <dbReference type="EMBL" id="VEL13500.1"/>
    </source>
</evidence>
<proteinExistence type="predicted"/>
<accession>A0A3S5ADA3</accession>